<evidence type="ECO:0000313" key="7">
    <source>
        <dbReference type="EMBL" id="PSR98788.1"/>
    </source>
</evidence>
<dbReference type="Proteomes" id="UP000241394">
    <property type="component" value="Chromosome LG22"/>
</dbReference>
<feature type="compositionally biased region" description="Polar residues" evidence="5">
    <location>
        <begin position="88"/>
        <end position="104"/>
    </location>
</feature>
<dbReference type="OMA" id="MAMQLFL"/>
<dbReference type="InParanoid" id="A0A2R6PYH7"/>
<dbReference type="CDD" id="cd00167">
    <property type="entry name" value="SANT"/>
    <property type="match status" value="1"/>
</dbReference>
<dbReference type="PANTHER" id="PTHR44191:SF13">
    <property type="entry name" value="DUPLICATED HOMEODOMAIN-LIKE SUPERFAMILY PROTEIN"/>
    <property type="match status" value="1"/>
</dbReference>
<gene>
    <name evidence="7" type="ORF">CEY00_Acc25313</name>
</gene>
<evidence type="ECO:0000256" key="2">
    <source>
        <dbReference type="ARBA" id="ARBA00023125"/>
    </source>
</evidence>
<dbReference type="SUPFAM" id="SSF46689">
    <property type="entry name" value="Homeodomain-like"/>
    <property type="match status" value="1"/>
</dbReference>
<dbReference type="GO" id="GO:0009739">
    <property type="term" value="P:response to gibberellin"/>
    <property type="evidence" value="ECO:0007669"/>
    <property type="project" value="TreeGrafter"/>
</dbReference>
<sequence length="104" mass="11833">MRSFTKRSCLCGRGDGRSRLFLLGLQTYGRGDWRSISRNAVVTRMPAQVASHTQKYYLRQNSTNETRKSIHNITTTVDTRPIPPPSQFPNQGGSMGHQNFNYPM</sequence>
<comment type="caution">
    <text evidence="7">The sequence shown here is derived from an EMBL/GenBank/DDBJ whole genome shotgun (WGS) entry which is preliminary data.</text>
</comment>
<dbReference type="GO" id="GO:0003677">
    <property type="term" value="F:DNA binding"/>
    <property type="evidence" value="ECO:0007669"/>
    <property type="project" value="UniProtKB-KW"/>
</dbReference>
<dbReference type="AlphaFoldDB" id="A0A2R6PYH7"/>
<dbReference type="NCBIfam" id="TIGR01557">
    <property type="entry name" value="myb_SHAQKYF"/>
    <property type="match status" value="1"/>
</dbReference>
<dbReference type="GO" id="GO:0009751">
    <property type="term" value="P:response to salicylic acid"/>
    <property type="evidence" value="ECO:0007669"/>
    <property type="project" value="TreeGrafter"/>
</dbReference>
<evidence type="ECO:0000256" key="3">
    <source>
        <dbReference type="ARBA" id="ARBA00023163"/>
    </source>
</evidence>
<keyword evidence="4" id="KW-0539">Nucleus</keyword>
<reference evidence="7 8" key="1">
    <citation type="submission" date="2017-07" db="EMBL/GenBank/DDBJ databases">
        <title>An improved, manually edited Actinidia chinensis var. chinensis (kiwifruit) genome highlights the challenges associated with draft genomes and gene prediction in plants.</title>
        <authorList>
            <person name="Pilkington S."/>
            <person name="Crowhurst R."/>
            <person name="Hilario E."/>
            <person name="Nardozza S."/>
            <person name="Fraser L."/>
            <person name="Peng Y."/>
            <person name="Gunaseelan K."/>
            <person name="Simpson R."/>
            <person name="Tahir J."/>
            <person name="Deroles S."/>
            <person name="Templeton K."/>
            <person name="Luo Z."/>
            <person name="Davy M."/>
            <person name="Cheng C."/>
            <person name="Mcneilage M."/>
            <person name="Scaglione D."/>
            <person name="Liu Y."/>
            <person name="Zhang Q."/>
            <person name="Datson P."/>
            <person name="De Silva N."/>
            <person name="Gardiner S."/>
            <person name="Bassett H."/>
            <person name="Chagne D."/>
            <person name="Mccallum J."/>
            <person name="Dzierzon H."/>
            <person name="Deng C."/>
            <person name="Wang Y.-Y."/>
            <person name="Barron N."/>
            <person name="Manako K."/>
            <person name="Bowen J."/>
            <person name="Foster T."/>
            <person name="Erridge Z."/>
            <person name="Tiffin H."/>
            <person name="Waite C."/>
            <person name="Davies K."/>
            <person name="Grierson E."/>
            <person name="Laing W."/>
            <person name="Kirk R."/>
            <person name="Chen X."/>
            <person name="Wood M."/>
            <person name="Montefiori M."/>
            <person name="Brummell D."/>
            <person name="Schwinn K."/>
            <person name="Catanach A."/>
            <person name="Fullerton C."/>
            <person name="Li D."/>
            <person name="Meiyalaghan S."/>
            <person name="Nieuwenhuizen N."/>
            <person name="Read N."/>
            <person name="Prakash R."/>
            <person name="Hunter D."/>
            <person name="Zhang H."/>
            <person name="Mckenzie M."/>
            <person name="Knabel M."/>
            <person name="Harris A."/>
            <person name="Allan A."/>
            <person name="Chen A."/>
            <person name="Janssen B."/>
            <person name="Plunkett B."/>
            <person name="Dwamena C."/>
            <person name="Voogd C."/>
            <person name="Leif D."/>
            <person name="Lafferty D."/>
            <person name="Souleyre E."/>
            <person name="Varkonyi-Gasic E."/>
            <person name="Gambi F."/>
            <person name="Hanley J."/>
            <person name="Yao J.-L."/>
            <person name="Cheung J."/>
            <person name="David K."/>
            <person name="Warren B."/>
            <person name="Marsh K."/>
            <person name="Snowden K."/>
            <person name="Lin-Wang K."/>
            <person name="Brian L."/>
            <person name="Martinez-Sanchez M."/>
            <person name="Wang M."/>
            <person name="Ileperuma N."/>
            <person name="Macnee N."/>
            <person name="Campin R."/>
            <person name="Mcatee P."/>
            <person name="Drummond R."/>
            <person name="Espley R."/>
            <person name="Ireland H."/>
            <person name="Wu R."/>
            <person name="Atkinson R."/>
            <person name="Karunairetnam S."/>
            <person name="Bulley S."/>
            <person name="Chunkath S."/>
            <person name="Hanley Z."/>
            <person name="Storey R."/>
            <person name="Thrimawithana A."/>
            <person name="Thomson S."/>
            <person name="David C."/>
            <person name="Testolin R."/>
        </authorList>
    </citation>
    <scope>NUCLEOTIDE SEQUENCE [LARGE SCALE GENOMIC DNA]</scope>
    <source>
        <strain evidence="8">cv. Red5</strain>
        <tissue evidence="7">Young leaf</tissue>
    </source>
</reference>
<keyword evidence="2" id="KW-0238">DNA-binding</keyword>
<feature type="domain" description="Myb-like" evidence="6">
    <location>
        <begin position="20"/>
        <end position="56"/>
    </location>
</feature>
<dbReference type="InterPro" id="IPR009057">
    <property type="entry name" value="Homeodomain-like_sf"/>
</dbReference>
<dbReference type="PANTHER" id="PTHR44191">
    <property type="entry name" value="TRANSCRIPTION FACTOR KUA1"/>
    <property type="match status" value="1"/>
</dbReference>
<evidence type="ECO:0000256" key="4">
    <source>
        <dbReference type="ARBA" id="ARBA00023242"/>
    </source>
</evidence>
<feature type="region of interest" description="Disordered" evidence="5">
    <location>
        <begin position="74"/>
        <end position="104"/>
    </location>
</feature>
<protein>
    <submittedName>
        <fullName evidence="7">Transcription factor DIVARICATA like</fullName>
    </submittedName>
</protein>
<evidence type="ECO:0000313" key="8">
    <source>
        <dbReference type="Proteomes" id="UP000241394"/>
    </source>
</evidence>
<evidence type="ECO:0000256" key="1">
    <source>
        <dbReference type="ARBA" id="ARBA00023015"/>
    </source>
</evidence>
<dbReference type="STRING" id="1590841.A0A2R6PYH7"/>
<accession>A0A2R6PYH7</accession>
<keyword evidence="8" id="KW-1185">Reference proteome</keyword>
<dbReference type="OrthoDB" id="1434370at2759"/>
<dbReference type="InterPro" id="IPR052245">
    <property type="entry name" value="Plant_Stress_Dev_TF"/>
</dbReference>
<keyword evidence="1" id="KW-0805">Transcription regulation</keyword>
<proteinExistence type="predicted"/>
<dbReference type="Pfam" id="PF00249">
    <property type="entry name" value="Myb_DNA-binding"/>
    <property type="match status" value="1"/>
</dbReference>
<name>A0A2R6PYH7_ACTCC</name>
<reference evidence="8" key="2">
    <citation type="journal article" date="2018" name="BMC Genomics">
        <title>A manually annotated Actinidia chinensis var. chinensis (kiwifruit) genome highlights the challenges associated with draft genomes and gene prediction in plants.</title>
        <authorList>
            <person name="Pilkington S.M."/>
            <person name="Crowhurst R."/>
            <person name="Hilario E."/>
            <person name="Nardozza S."/>
            <person name="Fraser L."/>
            <person name="Peng Y."/>
            <person name="Gunaseelan K."/>
            <person name="Simpson R."/>
            <person name="Tahir J."/>
            <person name="Deroles S.C."/>
            <person name="Templeton K."/>
            <person name="Luo Z."/>
            <person name="Davy M."/>
            <person name="Cheng C."/>
            <person name="McNeilage M."/>
            <person name="Scaglione D."/>
            <person name="Liu Y."/>
            <person name="Zhang Q."/>
            <person name="Datson P."/>
            <person name="De Silva N."/>
            <person name="Gardiner S.E."/>
            <person name="Bassett H."/>
            <person name="Chagne D."/>
            <person name="McCallum J."/>
            <person name="Dzierzon H."/>
            <person name="Deng C."/>
            <person name="Wang Y.Y."/>
            <person name="Barron L."/>
            <person name="Manako K."/>
            <person name="Bowen J."/>
            <person name="Foster T.M."/>
            <person name="Erridge Z.A."/>
            <person name="Tiffin H."/>
            <person name="Waite C.N."/>
            <person name="Davies K.M."/>
            <person name="Grierson E.P."/>
            <person name="Laing W.A."/>
            <person name="Kirk R."/>
            <person name="Chen X."/>
            <person name="Wood M."/>
            <person name="Montefiori M."/>
            <person name="Brummell D.A."/>
            <person name="Schwinn K.E."/>
            <person name="Catanach A."/>
            <person name="Fullerton C."/>
            <person name="Li D."/>
            <person name="Meiyalaghan S."/>
            <person name="Nieuwenhuizen N."/>
            <person name="Read N."/>
            <person name="Prakash R."/>
            <person name="Hunter D."/>
            <person name="Zhang H."/>
            <person name="McKenzie M."/>
            <person name="Knabel M."/>
            <person name="Harris A."/>
            <person name="Allan A.C."/>
            <person name="Gleave A."/>
            <person name="Chen A."/>
            <person name="Janssen B.J."/>
            <person name="Plunkett B."/>
            <person name="Ampomah-Dwamena C."/>
            <person name="Voogd C."/>
            <person name="Leif D."/>
            <person name="Lafferty D."/>
            <person name="Souleyre E.J.F."/>
            <person name="Varkonyi-Gasic E."/>
            <person name="Gambi F."/>
            <person name="Hanley J."/>
            <person name="Yao J.L."/>
            <person name="Cheung J."/>
            <person name="David K.M."/>
            <person name="Warren B."/>
            <person name="Marsh K."/>
            <person name="Snowden K.C."/>
            <person name="Lin-Wang K."/>
            <person name="Brian L."/>
            <person name="Martinez-Sanchez M."/>
            <person name="Wang M."/>
            <person name="Ileperuma N."/>
            <person name="Macnee N."/>
            <person name="Campin R."/>
            <person name="McAtee P."/>
            <person name="Drummond R.S.M."/>
            <person name="Espley R.V."/>
            <person name="Ireland H.S."/>
            <person name="Wu R."/>
            <person name="Atkinson R.G."/>
            <person name="Karunairetnam S."/>
            <person name="Bulley S."/>
            <person name="Chunkath S."/>
            <person name="Hanley Z."/>
            <person name="Storey R."/>
            <person name="Thrimawithana A.H."/>
            <person name="Thomson S."/>
            <person name="David C."/>
            <person name="Testolin R."/>
            <person name="Huang H."/>
            <person name="Hellens R.P."/>
            <person name="Schaffer R.J."/>
        </authorList>
    </citation>
    <scope>NUCLEOTIDE SEQUENCE [LARGE SCALE GENOMIC DNA]</scope>
    <source>
        <strain evidence="8">cv. Red5</strain>
    </source>
</reference>
<dbReference type="Gramene" id="PSR98788">
    <property type="protein sequence ID" value="PSR98788"/>
    <property type="gene ID" value="CEY00_Acc25313"/>
</dbReference>
<evidence type="ECO:0000256" key="5">
    <source>
        <dbReference type="SAM" id="MobiDB-lite"/>
    </source>
</evidence>
<dbReference type="EMBL" id="NKQK01000022">
    <property type="protein sequence ID" value="PSR98788.1"/>
    <property type="molecule type" value="Genomic_DNA"/>
</dbReference>
<organism evidence="7 8">
    <name type="scientific">Actinidia chinensis var. chinensis</name>
    <name type="common">Chinese soft-hair kiwi</name>
    <dbReference type="NCBI Taxonomy" id="1590841"/>
    <lineage>
        <taxon>Eukaryota</taxon>
        <taxon>Viridiplantae</taxon>
        <taxon>Streptophyta</taxon>
        <taxon>Embryophyta</taxon>
        <taxon>Tracheophyta</taxon>
        <taxon>Spermatophyta</taxon>
        <taxon>Magnoliopsida</taxon>
        <taxon>eudicotyledons</taxon>
        <taxon>Gunneridae</taxon>
        <taxon>Pentapetalae</taxon>
        <taxon>asterids</taxon>
        <taxon>Ericales</taxon>
        <taxon>Actinidiaceae</taxon>
        <taxon>Actinidia</taxon>
    </lineage>
</organism>
<dbReference type="InterPro" id="IPR006447">
    <property type="entry name" value="Myb_dom_plants"/>
</dbReference>
<dbReference type="InterPro" id="IPR001005">
    <property type="entry name" value="SANT/Myb"/>
</dbReference>
<evidence type="ECO:0000259" key="6">
    <source>
        <dbReference type="Pfam" id="PF00249"/>
    </source>
</evidence>
<keyword evidence="3" id="KW-0804">Transcription</keyword>
<dbReference type="Gene3D" id="1.10.10.60">
    <property type="entry name" value="Homeodomain-like"/>
    <property type="match status" value="1"/>
</dbReference>
<dbReference type="GO" id="GO:0006355">
    <property type="term" value="P:regulation of DNA-templated transcription"/>
    <property type="evidence" value="ECO:0007669"/>
    <property type="project" value="UniProtKB-ARBA"/>
</dbReference>